<dbReference type="OrthoDB" id="5348331at2"/>
<dbReference type="EMBL" id="CP054051">
    <property type="protein sequence ID" value="QKJ27342.1"/>
    <property type="molecule type" value="Genomic_DNA"/>
</dbReference>
<protein>
    <recommendedName>
        <fullName evidence="3">DNA-binding protein</fullName>
    </recommendedName>
</protein>
<sequence>MNLDNNKELILTMIQTLISKYGLLLNSNQTAEVLGISSRTLDERRKSCSDCPNYIEGNGKKSFMFPVQNIVEYQLKKSQQSVKTIF</sequence>
<name>A0A7L5JQ42_9BACT</name>
<organism evidence="1 2">
    <name type="scientific">Aliarcobacter cibarius</name>
    <dbReference type="NCBI Taxonomy" id="255507"/>
    <lineage>
        <taxon>Bacteria</taxon>
        <taxon>Pseudomonadati</taxon>
        <taxon>Campylobacterota</taxon>
        <taxon>Epsilonproteobacteria</taxon>
        <taxon>Campylobacterales</taxon>
        <taxon>Arcobacteraceae</taxon>
        <taxon>Aliarcobacter</taxon>
    </lineage>
</organism>
<proteinExistence type="predicted"/>
<evidence type="ECO:0000313" key="2">
    <source>
        <dbReference type="Proteomes" id="UP000509513"/>
    </source>
</evidence>
<dbReference type="AlphaFoldDB" id="A0A7L5JQ42"/>
<gene>
    <name evidence="1" type="ORF">ACBT_1436</name>
</gene>
<evidence type="ECO:0008006" key="3">
    <source>
        <dbReference type="Google" id="ProtNLM"/>
    </source>
</evidence>
<dbReference type="KEGG" id="acib:ACBT_1436"/>
<dbReference type="RefSeq" id="WP_024775129.1">
    <property type="nucleotide sequence ID" value="NZ_CP054051.1"/>
</dbReference>
<evidence type="ECO:0000313" key="1">
    <source>
        <dbReference type="EMBL" id="QKJ27342.1"/>
    </source>
</evidence>
<accession>A0A7L5JQ42</accession>
<dbReference type="Proteomes" id="UP000509513">
    <property type="component" value="Chromosome"/>
</dbReference>
<reference evidence="1 2" key="1">
    <citation type="submission" date="2020-05" db="EMBL/GenBank/DDBJ databases">
        <title>Complete genome sequencing of Campylobacter and Arcobacter type strains.</title>
        <authorList>
            <person name="Miller W.G."/>
            <person name="Yee E."/>
        </authorList>
    </citation>
    <scope>NUCLEOTIDE SEQUENCE [LARGE SCALE GENOMIC DNA]</scope>
    <source>
        <strain evidence="1 2">LMG 21996</strain>
    </source>
</reference>